<accession>A0A5P2G2P3</accession>
<reference evidence="1 2" key="1">
    <citation type="submission" date="2019-09" db="EMBL/GenBank/DDBJ databases">
        <title>Complete genome sequence of Arachidicoccus sp. B3-10 isolated from apple orchard soil.</title>
        <authorList>
            <person name="Kim H.S."/>
            <person name="Han K.-I."/>
            <person name="Suh M.K."/>
            <person name="Lee K.C."/>
            <person name="Eom M.K."/>
            <person name="Kim J.-S."/>
            <person name="Kang S.W."/>
            <person name="Sin Y."/>
            <person name="Lee J.-S."/>
        </authorList>
    </citation>
    <scope>NUCLEOTIDE SEQUENCE [LARGE SCALE GENOMIC DNA]</scope>
    <source>
        <strain evidence="1 2">B3-10</strain>
    </source>
</reference>
<dbReference type="KEGG" id="arac:E0W69_006805"/>
<dbReference type="EMBL" id="CP044016">
    <property type="protein sequence ID" value="QES88379.1"/>
    <property type="molecule type" value="Genomic_DNA"/>
</dbReference>
<dbReference type="AlphaFoldDB" id="A0A5P2G2P3"/>
<proteinExistence type="predicted"/>
<evidence type="ECO:0000313" key="1">
    <source>
        <dbReference type="EMBL" id="QES88379.1"/>
    </source>
</evidence>
<sequence length="105" mass="12346">MKRKKHFHILILLLTLLTFQKSIGELMLHNLEHTSKQSKQKDGKYIQTDCHCFSDFIMPVTFTDEITCIFPMITFLRKYTFTPIYEVIQQKIIASSLRGPPNKLL</sequence>
<organism evidence="1 2">
    <name type="scientific">Rhizosphaericola mali</name>
    <dbReference type="NCBI Taxonomy" id="2545455"/>
    <lineage>
        <taxon>Bacteria</taxon>
        <taxon>Pseudomonadati</taxon>
        <taxon>Bacteroidota</taxon>
        <taxon>Chitinophagia</taxon>
        <taxon>Chitinophagales</taxon>
        <taxon>Chitinophagaceae</taxon>
        <taxon>Rhizosphaericola</taxon>
    </lineage>
</organism>
<keyword evidence="2" id="KW-1185">Reference proteome</keyword>
<protein>
    <submittedName>
        <fullName evidence="1">Uncharacterized protein</fullName>
    </submittedName>
</protein>
<evidence type="ECO:0000313" key="2">
    <source>
        <dbReference type="Proteomes" id="UP000292424"/>
    </source>
</evidence>
<gene>
    <name evidence="1" type="ORF">E0W69_006805</name>
</gene>
<dbReference type="RefSeq" id="WP_131329267.1">
    <property type="nucleotide sequence ID" value="NZ_CP044016.1"/>
</dbReference>
<name>A0A5P2G2P3_9BACT</name>
<dbReference type="Proteomes" id="UP000292424">
    <property type="component" value="Chromosome"/>
</dbReference>